<name>A0A0W1A379_9GAMM</name>
<proteinExistence type="predicted"/>
<feature type="transmembrane region" description="Helical" evidence="1">
    <location>
        <begin position="366"/>
        <end position="384"/>
    </location>
</feature>
<evidence type="ECO:0008006" key="5">
    <source>
        <dbReference type="Google" id="ProtNLM"/>
    </source>
</evidence>
<feature type="transmembrane region" description="Helical" evidence="1">
    <location>
        <begin position="178"/>
        <end position="196"/>
    </location>
</feature>
<keyword evidence="1" id="KW-1133">Transmembrane helix</keyword>
<evidence type="ECO:0000256" key="2">
    <source>
        <dbReference type="SAM" id="SignalP"/>
    </source>
</evidence>
<dbReference type="Proteomes" id="UP000054662">
    <property type="component" value="Unassembled WGS sequence"/>
</dbReference>
<evidence type="ECO:0000313" key="4">
    <source>
        <dbReference type="Proteomes" id="UP000054662"/>
    </source>
</evidence>
<accession>A0A0W1A379</accession>
<feature type="signal peptide" evidence="2">
    <location>
        <begin position="1"/>
        <end position="20"/>
    </location>
</feature>
<feature type="transmembrane region" description="Helical" evidence="1">
    <location>
        <begin position="262"/>
        <end position="288"/>
    </location>
</feature>
<reference evidence="3 4" key="1">
    <citation type="submission" date="2015-11" db="EMBL/GenBank/DDBJ databases">
        <title>Genomic analysis of 38 Legionella species identifies large and diverse effector repertoires.</title>
        <authorList>
            <person name="Burstein D."/>
            <person name="Amaro F."/>
            <person name="Zusman T."/>
            <person name="Lifshitz Z."/>
            <person name="Cohen O."/>
            <person name="Gilbert J.A."/>
            <person name="Pupko T."/>
            <person name="Shuman H.A."/>
            <person name="Segal G."/>
        </authorList>
    </citation>
    <scope>NUCLEOTIDE SEQUENCE [LARGE SCALE GENOMIC DNA]</scope>
    <source>
        <strain evidence="3 4">ATCC 49508</strain>
    </source>
</reference>
<dbReference type="InterPro" id="IPR036249">
    <property type="entry name" value="Thioredoxin-like_sf"/>
</dbReference>
<dbReference type="RefSeq" id="WP_058494167.1">
    <property type="nucleotide sequence ID" value="NZ_CBCRUR010000027.1"/>
</dbReference>
<feature type="transmembrane region" description="Helical" evidence="1">
    <location>
        <begin position="228"/>
        <end position="250"/>
    </location>
</feature>
<sequence>MTNILRILLLFFGLCASLWADDVASRWYTLKEGKQAIIHIELFVTTTCKYCHKADAFFKELQANTPWLRVQRYVINDDKKALIRFNKLLTEQNMYDFSVPSVFFCNSRWIGFASNETTGKDLLRGLTYCKDQIEQKGSLPQATVDVLQRWANANLFDSSMIDPPSAAKYISTMALIDAINPCALFCVAGFFALLFLQDKRKNQCLTGLLFIFTLGGVHYFQQVYAGNFFGWLPFLRLPAAITGLFAFYLAGQYYRQRQPVPLFYLLTFLLALMLQSYQQTCVMNWSYIFGQWLSNQQLSTTQSILYQLAYQTVYLLLLFVSLVLYMFLTQTKYWIGFKTKLNTIGLLYLMAIGLLLIIYPLALANLLFSLFILIALFVCGWFLSKYREQITD</sequence>
<feature type="transmembrane region" description="Helical" evidence="1">
    <location>
        <begin position="203"/>
        <end position="222"/>
    </location>
</feature>
<comment type="caution">
    <text evidence="3">The sequence shown here is derived from an EMBL/GenBank/DDBJ whole genome shotgun (WGS) entry which is preliminary data.</text>
</comment>
<organism evidence="3 4">
    <name type="scientific">Legionella worsleiensis</name>
    <dbReference type="NCBI Taxonomy" id="45076"/>
    <lineage>
        <taxon>Bacteria</taxon>
        <taxon>Pseudomonadati</taxon>
        <taxon>Pseudomonadota</taxon>
        <taxon>Gammaproteobacteria</taxon>
        <taxon>Legionellales</taxon>
        <taxon>Legionellaceae</taxon>
        <taxon>Legionella</taxon>
    </lineage>
</organism>
<keyword evidence="1" id="KW-0472">Membrane</keyword>
<keyword evidence="4" id="KW-1185">Reference proteome</keyword>
<keyword evidence="1" id="KW-0812">Transmembrane</keyword>
<dbReference type="EMBL" id="LNZC01000031">
    <property type="protein sequence ID" value="KTD75842.1"/>
    <property type="molecule type" value="Genomic_DNA"/>
</dbReference>
<feature type="transmembrane region" description="Helical" evidence="1">
    <location>
        <begin position="341"/>
        <end position="360"/>
    </location>
</feature>
<gene>
    <name evidence="3" type="ORF">Lwor_2408</name>
</gene>
<feature type="chain" id="PRO_5006919337" description="Thioredoxin domain-containing protein" evidence="2">
    <location>
        <begin position="21"/>
        <end position="392"/>
    </location>
</feature>
<evidence type="ECO:0000256" key="1">
    <source>
        <dbReference type="SAM" id="Phobius"/>
    </source>
</evidence>
<keyword evidence="2" id="KW-0732">Signal</keyword>
<evidence type="ECO:0000313" key="3">
    <source>
        <dbReference type="EMBL" id="KTD75842.1"/>
    </source>
</evidence>
<protein>
    <recommendedName>
        <fullName evidence="5">Thioredoxin domain-containing protein</fullName>
    </recommendedName>
</protein>
<dbReference type="Gene3D" id="3.40.30.10">
    <property type="entry name" value="Glutaredoxin"/>
    <property type="match status" value="1"/>
</dbReference>
<dbReference type="OrthoDB" id="9798180at2"/>
<dbReference type="PATRIC" id="fig|45076.6.peg.2650"/>
<dbReference type="STRING" id="45076.Lwor_2408"/>
<dbReference type="SUPFAM" id="SSF52833">
    <property type="entry name" value="Thioredoxin-like"/>
    <property type="match status" value="1"/>
</dbReference>
<feature type="transmembrane region" description="Helical" evidence="1">
    <location>
        <begin position="308"/>
        <end position="329"/>
    </location>
</feature>
<dbReference type="AlphaFoldDB" id="A0A0W1A379"/>